<dbReference type="AlphaFoldDB" id="A0A6N6KCD3"/>
<sequence>MKLKSTTQIALDNLIFTPTKRSRNKSKPIPTASEVKSYDPTYPLIAKRWLRVKARRKHG</sequence>
<protein>
    <submittedName>
        <fullName evidence="1">NinE family protein</fullName>
    </submittedName>
</protein>
<organism evidence="1 2">
    <name type="scientific">Citrobacter pasteurii</name>
    <dbReference type="NCBI Taxonomy" id="1563222"/>
    <lineage>
        <taxon>Bacteria</taxon>
        <taxon>Pseudomonadati</taxon>
        <taxon>Pseudomonadota</taxon>
        <taxon>Gammaproteobacteria</taxon>
        <taxon>Enterobacterales</taxon>
        <taxon>Enterobacteriaceae</taxon>
        <taxon>Citrobacter</taxon>
    </lineage>
</organism>
<dbReference type="InterPro" id="IPR007986">
    <property type="entry name" value="NINE"/>
</dbReference>
<name>A0A6N6KCD3_9ENTR</name>
<dbReference type="Proteomes" id="UP000468420">
    <property type="component" value="Unassembled WGS sequence"/>
</dbReference>
<reference evidence="1 2" key="1">
    <citation type="submission" date="2018-08" db="EMBL/GenBank/DDBJ databases">
        <title>Complete genomic analysis of a Citrobacter pasteurii isolated from cockles (Cerastoderma edule) containing a new chromosomic qnrB allele.</title>
        <authorList>
            <person name="Rodrigues A."/>
            <person name="Baptista T."/>
            <person name="Quesada A."/>
            <person name="Campos M.J."/>
        </authorList>
    </citation>
    <scope>NUCLEOTIDE SEQUENCE [LARGE SCALE GENOMIC DNA]</scope>
    <source>
        <strain evidence="1 2">BA18</strain>
    </source>
</reference>
<accession>A0A6N6KCD3</accession>
<comment type="caution">
    <text evidence="1">The sequence shown here is derived from an EMBL/GenBank/DDBJ whole genome shotgun (WGS) entry which is preliminary data.</text>
</comment>
<evidence type="ECO:0000313" key="1">
    <source>
        <dbReference type="EMBL" id="KAA1280220.1"/>
    </source>
</evidence>
<proteinExistence type="predicted"/>
<gene>
    <name evidence="1" type="ORF">DXF85_02770</name>
</gene>
<dbReference type="EMBL" id="QRDC01000002">
    <property type="protein sequence ID" value="KAA1280220.1"/>
    <property type="molecule type" value="Genomic_DNA"/>
</dbReference>
<evidence type="ECO:0000313" key="2">
    <source>
        <dbReference type="Proteomes" id="UP000468420"/>
    </source>
</evidence>
<dbReference type="Pfam" id="PF05322">
    <property type="entry name" value="NinE"/>
    <property type="match status" value="1"/>
</dbReference>
<dbReference type="RefSeq" id="WP_149691272.1">
    <property type="nucleotide sequence ID" value="NZ_QRDC01000002.1"/>
</dbReference>